<comment type="caution">
    <text evidence="2">The sequence shown here is derived from an EMBL/GenBank/DDBJ whole genome shotgun (WGS) entry which is preliminary data.</text>
</comment>
<dbReference type="AlphaFoldDB" id="A0A8T2N1E7"/>
<keyword evidence="3" id="KW-1185">Reference proteome</keyword>
<dbReference type="Proteomes" id="UP000824540">
    <property type="component" value="Unassembled WGS sequence"/>
</dbReference>
<evidence type="ECO:0000256" key="1">
    <source>
        <dbReference type="SAM" id="MobiDB-lite"/>
    </source>
</evidence>
<evidence type="ECO:0000313" key="2">
    <source>
        <dbReference type="EMBL" id="KAG9332211.1"/>
    </source>
</evidence>
<dbReference type="EMBL" id="JAFBMS010000249">
    <property type="protein sequence ID" value="KAG9332211.1"/>
    <property type="molecule type" value="Genomic_DNA"/>
</dbReference>
<sequence>MPREEGEEVFSAMGLGWLEGCVITGALWRGGSEEWISGELWAFLPAIVSVPAAARQEALDDHTGTAETIHPEPPPTSTNPHRFLLTWKIKLGTNSSLSLSARLLRSVVAALYGRCLSCLNSEPICAVEECLKRQESSTGAKRKDAQIIVKEGQE</sequence>
<accession>A0A8T2N1E7</accession>
<feature type="region of interest" description="Disordered" evidence="1">
    <location>
        <begin position="59"/>
        <end position="78"/>
    </location>
</feature>
<protein>
    <submittedName>
        <fullName evidence="2">Uncharacterized protein</fullName>
    </submittedName>
</protein>
<evidence type="ECO:0000313" key="3">
    <source>
        <dbReference type="Proteomes" id="UP000824540"/>
    </source>
</evidence>
<proteinExistence type="predicted"/>
<gene>
    <name evidence="2" type="ORF">JZ751_015502</name>
</gene>
<name>A0A8T2N1E7_9TELE</name>
<organism evidence="2 3">
    <name type="scientific">Albula glossodonta</name>
    <name type="common">roundjaw bonefish</name>
    <dbReference type="NCBI Taxonomy" id="121402"/>
    <lineage>
        <taxon>Eukaryota</taxon>
        <taxon>Metazoa</taxon>
        <taxon>Chordata</taxon>
        <taxon>Craniata</taxon>
        <taxon>Vertebrata</taxon>
        <taxon>Euteleostomi</taxon>
        <taxon>Actinopterygii</taxon>
        <taxon>Neopterygii</taxon>
        <taxon>Teleostei</taxon>
        <taxon>Albuliformes</taxon>
        <taxon>Albulidae</taxon>
        <taxon>Albula</taxon>
    </lineage>
</organism>
<reference evidence="2" key="1">
    <citation type="thesis" date="2021" institute="BYU ScholarsArchive" country="Provo, UT, USA">
        <title>Applications of and Algorithms for Genome Assembly and Genomic Analyses with an Emphasis on Marine Teleosts.</title>
        <authorList>
            <person name="Pickett B.D."/>
        </authorList>
    </citation>
    <scope>NUCLEOTIDE SEQUENCE</scope>
    <source>
        <strain evidence="2">HI-2016</strain>
    </source>
</reference>